<accession>A0A081ETA6</accession>
<name>A0A081ETA6_9EURY</name>
<dbReference type="SUPFAM" id="SSF55781">
    <property type="entry name" value="GAF domain-like"/>
    <property type="match status" value="1"/>
</dbReference>
<evidence type="ECO:0000313" key="2">
    <source>
        <dbReference type="Proteomes" id="UP000053331"/>
    </source>
</evidence>
<protein>
    <submittedName>
        <fullName evidence="1">Uncharacterized protein</fullName>
    </submittedName>
</protein>
<dbReference type="RefSeq" id="WP_050023851.1">
    <property type="nucleotide sequence ID" value="NZ_JNFH02000011.1"/>
</dbReference>
<proteinExistence type="predicted"/>
<dbReference type="OrthoDB" id="8127at2157"/>
<organism evidence="1 2">
    <name type="scientific">Halorubrum saccharovorum</name>
    <dbReference type="NCBI Taxonomy" id="2248"/>
    <lineage>
        <taxon>Archaea</taxon>
        <taxon>Methanobacteriati</taxon>
        <taxon>Methanobacteriota</taxon>
        <taxon>Stenosarchaea group</taxon>
        <taxon>Halobacteria</taxon>
        <taxon>Halobacteriales</taxon>
        <taxon>Haloferacaceae</taxon>
        <taxon>Halorubrum</taxon>
    </lineage>
</organism>
<comment type="caution">
    <text evidence="1">The sequence shown here is derived from an EMBL/GenBank/DDBJ whole genome shotgun (WGS) entry which is preliminary data.</text>
</comment>
<dbReference type="AlphaFoldDB" id="A0A081ETA6"/>
<keyword evidence="2" id="KW-1185">Reference proteome</keyword>
<dbReference type="Gene3D" id="3.30.450.40">
    <property type="match status" value="1"/>
</dbReference>
<dbReference type="EMBL" id="JNFH02000011">
    <property type="protein sequence ID" value="KDS90644.1"/>
    <property type="molecule type" value="Genomic_DNA"/>
</dbReference>
<dbReference type="Proteomes" id="UP000053331">
    <property type="component" value="Unassembled WGS sequence"/>
</dbReference>
<gene>
    <name evidence="1" type="ORF">FK85_11885</name>
</gene>
<sequence>MEEGSDPGDDGAIAAELRRLHEVTREMTAAATREEVFGVATAAASDLLGFEYNTVREHDPRRDTLAPVVVSPALRAVGGERRPYVRGESVQWEAFDDGEIRVYQRVAAIDDDADRDGVPTG</sequence>
<reference evidence="1 2" key="1">
    <citation type="journal article" date="2015" name="Genome Announc.">
        <title>Draft genome sequence of a Halorubrum H3 strain isolated from the burlinskoye salt lake (Altai Krai, Russia).</title>
        <authorList>
            <person name="Rozanov A.S."/>
            <person name="Bryanskaya A.V."/>
            <person name="Malup T.K."/>
            <person name="Kotenko A.V."/>
            <person name="Peltek S.E."/>
        </authorList>
    </citation>
    <scope>NUCLEOTIDE SEQUENCE [LARGE SCALE GENOMIC DNA]</scope>
    <source>
        <strain evidence="1 2">H3</strain>
    </source>
</reference>
<evidence type="ECO:0000313" key="1">
    <source>
        <dbReference type="EMBL" id="KDS90644.1"/>
    </source>
</evidence>
<dbReference type="InterPro" id="IPR029016">
    <property type="entry name" value="GAF-like_dom_sf"/>
</dbReference>